<proteinExistence type="predicted"/>
<protein>
    <submittedName>
        <fullName evidence="1">Uncharacterized protein</fullName>
    </submittedName>
</protein>
<dbReference type="AlphaFoldDB" id="G0U0H7"/>
<accession>G0U0H7</accession>
<dbReference type="EMBL" id="HE573024">
    <property type="protein sequence ID" value="CCC49575.1"/>
    <property type="molecule type" value="Genomic_DNA"/>
</dbReference>
<organism evidence="1">
    <name type="scientific">Trypanosoma vivax (strain Y486)</name>
    <dbReference type="NCBI Taxonomy" id="1055687"/>
    <lineage>
        <taxon>Eukaryota</taxon>
        <taxon>Discoba</taxon>
        <taxon>Euglenozoa</taxon>
        <taxon>Kinetoplastea</taxon>
        <taxon>Metakinetoplastina</taxon>
        <taxon>Trypanosomatida</taxon>
        <taxon>Trypanosomatidae</taxon>
        <taxon>Trypanosoma</taxon>
        <taxon>Duttonella</taxon>
    </lineage>
</organism>
<sequence>MGCACNNAEGIAVVTRIAEKIAQRLRESEALHYKVCFGALESVQAARLCNATLAGLSSLKRAGGQSLDLRLE</sequence>
<dbReference type="VEuPathDB" id="TriTrypDB:TvY486_0801840"/>
<evidence type="ECO:0000313" key="1">
    <source>
        <dbReference type="EMBL" id="CCC49575.1"/>
    </source>
</evidence>
<gene>
    <name evidence="1" type="ORF">TVY486_0801840</name>
</gene>
<reference evidence="1" key="1">
    <citation type="journal article" date="2012" name="Proc. Natl. Acad. Sci. U.S.A.">
        <title>Antigenic diversity is generated by distinct evolutionary mechanisms in African trypanosome species.</title>
        <authorList>
            <person name="Jackson A.P."/>
            <person name="Berry A."/>
            <person name="Aslett M."/>
            <person name="Allison H.C."/>
            <person name="Burton P."/>
            <person name="Vavrova-Anderson J."/>
            <person name="Brown R."/>
            <person name="Browne H."/>
            <person name="Corton N."/>
            <person name="Hauser H."/>
            <person name="Gamble J."/>
            <person name="Gilderthorp R."/>
            <person name="Marcello L."/>
            <person name="McQuillan J."/>
            <person name="Otto T.D."/>
            <person name="Quail M.A."/>
            <person name="Sanders M.J."/>
            <person name="van Tonder A."/>
            <person name="Ginger M.L."/>
            <person name="Field M.C."/>
            <person name="Barry J.D."/>
            <person name="Hertz-Fowler C."/>
            <person name="Berriman M."/>
        </authorList>
    </citation>
    <scope>NUCLEOTIDE SEQUENCE</scope>
    <source>
        <strain evidence="1">Y486</strain>
    </source>
</reference>
<name>G0U0H7_TRYVY</name>